<reference evidence="1 2" key="1">
    <citation type="submission" date="2022-12" db="EMBL/GenBank/DDBJ databases">
        <title>Chromosome-level genome of Tegillarca granosa.</title>
        <authorList>
            <person name="Kim J."/>
        </authorList>
    </citation>
    <scope>NUCLEOTIDE SEQUENCE [LARGE SCALE GENOMIC DNA]</scope>
    <source>
        <strain evidence="1">Teg-2019</strain>
        <tissue evidence="1">Adductor muscle</tissue>
    </source>
</reference>
<proteinExistence type="predicted"/>
<organism evidence="1 2">
    <name type="scientific">Tegillarca granosa</name>
    <name type="common">Malaysian cockle</name>
    <name type="synonym">Anadara granosa</name>
    <dbReference type="NCBI Taxonomy" id="220873"/>
    <lineage>
        <taxon>Eukaryota</taxon>
        <taxon>Metazoa</taxon>
        <taxon>Spiralia</taxon>
        <taxon>Lophotrochozoa</taxon>
        <taxon>Mollusca</taxon>
        <taxon>Bivalvia</taxon>
        <taxon>Autobranchia</taxon>
        <taxon>Pteriomorphia</taxon>
        <taxon>Arcoida</taxon>
        <taxon>Arcoidea</taxon>
        <taxon>Arcidae</taxon>
        <taxon>Tegillarca</taxon>
    </lineage>
</organism>
<gene>
    <name evidence="1" type="ORF">KUTeg_005981</name>
</gene>
<sequence length="75" mass="8396">MNGHSEVVKTLIDNESGVKNVTHIARHRSIYITKNGHDKKDRNGFAPIDLASCEKIKTVLLRKGAKVKMPIESKK</sequence>
<dbReference type="Proteomes" id="UP001217089">
    <property type="component" value="Unassembled WGS sequence"/>
</dbReference>
<name>A0ABQ9FF50_TEGGR</name>
<evidence type="ECO:0000313" key="1">
    <source>
        <dbReference type="EMBL" id="KAJ8315967.1"/>
    </source>
</evidence>
<protein>
    <submittedName>
        <fullName evidence="1">Uncharacterized protein</fullName>
    </submittedName>
</protein>
<comment type="caution">
    <text evidence="1">The sequence shown here is derived from an EMBL/GenBank/DDBJ whole genome shotgun (WGS) entry which is preliminary data.</text>
</comment>
<evidence type="ECO:0000313" key="2">
    <source>
        <dbReference type="Proteomes" id="UP001217089"/>
    </source>
</evidence>
<keyword evidence="2" id="KW-1185">Reference proteome</keyword>
<dbReference type="EMBL" id="JARBDR010000328">
    <property type="protein sequence ID" value="KAJ8315967.1"/>
    <property type="molecule type" value="Genomic_DNA"/>
</dbReference>
<accession>A0ABQ9FF50</accession>